<dbReference type="OrthoDB" id="10071442at2759"/>
<evidence type="ECO:0000313" key="3">
    <source>
        <dbReference type="Proteomes" id="UP000683360"/>
    </source>
</evidence>
<dbReference type="PANTHER" id="PTHR34305:SF1">
    <property type="entry name" value="SWIM-TYPE DOMAIN-CONTAINING PROTEIN"/>
    <property type="match status" value="1"/>
</dbReference>
<evidence type="ECO:0000313" key="2">
    <source>
        <dbReference type="EMBL" id="CAG2216031.1"/>
    </source>
</evidence>
<comment type="caution">
    <text evidence="2">The sequence shown here is derived from an EMBL/GenBank/DDBJ whole genome shotgun (WGS) entry which is preliminary data.</text>
</comment>
<gene>
    <name evidence="2" type="ORF">MEDL_29771</name>
</gene>
<dbReference type="Proteomes" id="UP000683360">
    <property type="component" value="Unassembled WGS sequence"/>
</dbReference>
<accession>A0A8S3SGH1</accession>
<protein>
    <submittedName>
        <fullName evidence="2">Uncharacterized protein</fullName>
    </submittedName>
</protein>
<feature type="compositionally biased region" description="Polar residues" evidence="1">
    <location>
        <begin position="46"/>
        <end position="58"/>
    </location>
</feature>
<name>A0A8S3SGH1_MYTED</name>
<sequence>MDERKKKKRRATLSDYKTDYAVEGQFKLDMTLIPRKKSKQPDMMKNTRTTASTDEPCCSTSRGQTFEIPVDISDTGVIDKNTCSTVVFDLPEISAVEKYRRLLIDNDAFLVWDEQMTTFIILDYNSESNTLKNVPQLVSRSSRQLFTCMCDEERMNFVDNFGTGDVKDGQIQEISFLENHFVVYTKGSFSIVKVIFGQLKCLFCNGKIECQHLKFVDKLLNKYEHIDLPEVLDRIYGKLEKHKDRVFIKDKTTRDIMLLFCKKDAMFEHNDFLRMKKQGCIQSCPEEYRDFIRMLSCNSPVCAAIPYGQLDNIKYIIDNKNFRKNLQIMKSIQGAVPVLFNLICAVPDLPQFIRDILSAVVDIITKTFILDEHKTSSNVTQDALAYFPNLQKIRCRGLYAMDKKGDEKVCTKKGSHPSLLPGIFTVFCPHVPPTAIIYDNACNLQQYCLNRDPGFLKKTGCAVSYKGLLYPEIQNINTQLVEQNNAKLKKLKPSLSYMKAENFMKSVTFFEWHCNQQLKD</sequence>
<dbReference type="AlphaFoldDB" id="A0A8S3SGH1"/>
<dbReference type="PANTHER" id="PTHR34305">
    <property type="entry name" value="EXPRESSED PROTEIN"/>
    <property type="match status" value="1"/>
</dbReference>
<proteinExistence type="predicted"/>
<dbReference type="EMBL" id="CAJPWZ010001463">
    <property type="protein sequence ID" value="CAG2216031.1"/>
    <property type="molecule type" value="Genomic_DNA"/>
</dbReference>
<organism evidence="2 3">
    <name type="scientific">Mytilus edulis</name>
    <name type="common">Blue mussel</name>
    <dbReference type="NCBI Taxonomy" id="6550"/>
    <lineage>
        <taxon>Eukaryota</taxon>
        <taxon>Metazoa</taxon>
        <taxon>Spiralia</taxon>
        <taxon>Lophotrochozoa</taxon>
        <taxon>Mollusca</taxon>
        <taxon>Bivalvia</taxon>
        <taxon>Autobranchia</taxon>
        <taxon>Pteriomorphia</taxon>
        <taxon>Mytilida</taxon>
        <taxon>Mytiloidea</taxon>
        <taxon>Mytilidae</taxon>
        <taxon>Mytilinae</taxon>
        <taxon>Mytilus</taxon>
    </lineage>
</organism>
<evidence type="ECO:0000256" key="1">
    <source>
        <dbReference type="SAM" id="MobiDB-lite"/>
    </source>
</evidence>
<reference evidence="2" key="1">
    <citation type="submission" date="2021-03" db="EMBL/GenBank/DDBJ databases">
        <authorList>
            <person name="Bekaert M."/>
        </authorList>
    </citation>
    <scope>NUCLEOTIDE SEQUENCE</scope>
</reference>
<feature type="region of interest" description="Disordered" evidence="1">
    <location>
        <begin position="37"/>
        <end position="58"/>
    </location>
</feature>
<keyword evidence="3" id="KW-1185">Reference proteome</keyword>